<dbReference type="GO" id="GO:0005886">
    <property type="term" value="C:plasma membrane"/>
    <property type="evidence" value="ECO:0007669"/>
    <property type="project" value="UniProtKB-SubCell"/>
</dbReference>
<dbReference type="RefSeq" id="WP_147664346.1">
    <property type="nucleotide sequence ID" value="NZ_CP042905.2"/>
</dbReference>
<keyword evidence="5 8" id="KW-0811">Translocation</keyword>
<evidence type="ECO:0000256" key="3">
    <source>
        <dbReference type="ARBA" id="ARBA00022927"/>
    </source>
</evidence>
<dbReference type="Pfam" id="PF00584">
    <property type="entry name" value="SecE"/>
    <property type="match status" value="1"/>
</dbReference>
<evidence type="ECO:0000313" key="10">
    <source>
        <dbReference type="Proteomes" id="UP000321408"/>
    </source>
</evidence>
<dbReference type="GO" id="GO:0009306">
    <property type="term" value="P:protein secretion"/>
    <property type="evidence" value="ECO:0007669"/>
    <property type="project" value="UniProtKB-UniRule"/>
</dbReference>
<organism evidence="9 10">
    <name type="scientific">Promethearchaeum syntrophicum</name>
    <dbReference type="NCBI Taxonomy" id="2594042"/>
    <lineage>
        <taxon>Archaea</taxon>
        <taxon>Promethearchaeati</taxon>
        <taxon>Promethearchaeota</taxon>
        <taxon>Promethearchaeia</taxon>
        <taxon>Promethearchaeales</taxon>
        <taxon>Promethearchaeaceae</taxon>
        <taxon>Promethearchaeum</taxon>
    </lineage>
</organism>
<dbReference type="InterPro" id="IPR001901">
    <property type="entry name" value="Translocase_SecE/Sec61-g"/>
</dbReference>
<reference evidence="9 10" key="1">
    <citation type="journal article" date="2020" name="Nature">
        <title>Isolation of an archaeon at the prokaryote-eukaryote interface.</title>
        <authorList>
            <person name="Imachi H."/>
            <person name="Nobu M.K."/>
            <person name="Nakahara N."/>
            <person name="Morono Y."/>
            <person name="Ogawara M."/>
            <person name="Takaki Y."/>
            <person name="Takano Y."/>
            <person name="Uematsu K."/>
            <person name="Ikuta T."/>
            <person name="Ito M."/>
            <person name="Matsui Y."/>
            <person name="Miyazaki M."/>
            <person name="Murata K."/>
            <person name="Saito Y."/>
            <person name="Sakai S."/>
            <person name="Song C."/>
            <person name="Tasumi E."/>
            <person name="Yamanaka Y."/>
            <person name="Yamaguchi T."/>
            <person name="Kamagata Y."/>
            <person name="Tamaki H."/>
            <person name="Takai K."/>
        </authorList>
    </citation>
    <scope>NUCLEOTIDE SEQUENCE [LARGE SCALE GENOMIC DNA]</scope>
    <source>
        <strain evidence="9 10">MK-D1</strain>
    </source>
</reference>
<gene>
    <name evidence="8" type="primary">secE</name>
    <name evidence="9" type="ORF">DSAG12_03290</name>
</gene>
<comment type="subunit">
    <text evidence="8">Component of the Sec protein translocase complex. Heterotrimer consisting of SecY (alpha), SecG (beta) and SecE (gamma) subunits. The heterotrimers can form oligomers, although 1 heterotrimer is thought to be able to translocate proteins. Interacts with the ribosome. May interact with SecDF, and other proteins may be involved.</text>
</comment>
<evidence type="ECO:0000256" key="7">
    <source>
        <dbReference type="ARBA" id="ARBA00037847"/>
    </source>
</evidence>
<evidence type="ECO:0000313" key="9">
    <source>
        <dbReference type="EMBL" id="QEE17453.1"/>
    </source>
</evidence>
<dbReference type="Gene3D" id="1.20.5.820">
    <property type="entry name" value="Preprotein translocase SecE subunit"/>
    <property type="match status" value="1"/>
</dbReference>
<protein>
    <recommendedName>
        <fullName evidence="8">Protein translocase subunit SecE</fullName>
    </recommendedName>
    <alternativeName>
        <fullName evidence="8">Protein transport protein Sec61 gamma subunit homolog</fullName>
    </alternativeName>
</protein>
<evidence type="ECO:0000256" key="1">
    <source>
        <dbReference type="ARBA" id="ARBA00022448"/>
    </source>
</evidence>
<keyword evidence="6 8" id="KW-0472">Membrane</keyword>
<comment type="function">
    <text evidence="8">Essential subunit of the Sec protein translocation channel SecYEG. Clamps together the 2 halves of SecY. May contact the channel plug during translocation.</text>
</comment>
<evidence type="ECO:0000256" key="6">
    <source>
        <dbReference type="ARBA" id="ARBA00023136"/>
    </source>
</evidence>
<evidence type="ECO:0000256" key="5">
    <source>
        <dbReference type="ARBA" id="ARBA00023010"/>
    </source>
</evidence>
<dbReference type="Proteomes" id="UP000321408">
    <property type="component" value="Chromosome"/>
</dbReference>
<sequence length="71" mass="7851">MSAVTKDAPSQSMNKLQKFFLNSRRILKISVKPTRKMYGSILKVCLIGLAVIGALSYIIQLISQIIQNAAQ</sequence>
<keyword evidence="4 8" id="KW-1133">Transmembrane helix</keyword>
<dbReference type="InterPro" id="IPR008158">
    <property type="entry name" value="Translocase_Sec61-g"/>
</dbReference>
<evidence type="ECO:0000256" key="8">
    <source>
        <dbReference type="HAMAP-Rule" id="MF_00422"/>
    </source>
</evidence>
<dbReference type="KEGG" id="psyt:DSAG12_03290"/>
<dbReference type="GeneID" id="41331258"/>
<keyword evidence="1 8" id="KW-0813">Transport</keyword>
<accession>A0A5B9DF93</accession>
<evidence type="ECO:0000256" key="2">
    <source>
        <dbReference type="ARBA" id="ARBA00022692"/>
    </source>
</evidence>
<dbReference type="HAMAP" id="MF_00422">
    <property type="entry name" value="SecE"/>
    <property type="match status" value="1"/>
</dbReference>
<feature type="transmembrane region" description="Helical" evidence="8">
    <location>
        <begin position="37"/>
        <end position="59"/>
    </location>
</feature>
<dbReference type="InterPro" id="IPR023391">
    <property type="entry name" value="Prot_translocase_SecE_dom_sf"/>
</dbReference>
<proteinExistence type="inferred from homology"/>
<dbReference type="GO" id="GO:0012505">
    <property type="term" value="C:endomembrane system"/>
    <property type="evidence" value="ECO:0007669"/>
    <property type="project" value="UniProtKB-SubCell"/>
</dbReference>
<keyword evidence="8" id="KW-1003">Cell membrane</keyword>
<evidence type="ECO:0000256" key="4">
    <source>
        <dbReference type="ARBA" id="ARBA00022989"/>
    </source>
</evidence>
<comment type="subcellular location">
    <subcellularLocation>
        <location evidence="8">Cell membrane</location>
        <topology evidence="8">Single-pass membrane protein</topology>
    </subcellularLocation>
    <subcellularLocation>
        <location evidence="7">Endomembrane system</location>
        <topology evidence="7">Single-pass membrane protein</topology>
    </subcellularLocation>
</comment>
<dbReference type="GO" id="GO:0065002">
    <property type="term" value="P:intracellular protein transmembrane transport"/>
    <property type="evidence" value="ECO:0007669"/>
    <property type="project" value="UniProtKB-UniRule"/>
</dbReference>
<dbReference type="GO" id="GO:0006605">
    <property type="term" value="P:protein targeting"/>
    <property type="evidence" value="ECO:0007669"/>
    <property type="project" value="UniProtKB-UniRule"/>
</dbReference>
<keyword evidence="10" id="KW-1185">Reference proteome</keyword>
<dbReference type="EMBL" id="CP042905">
    <property type="protein sequence ID" value="QEE17453.1"/>
    <property type="molecule type" value="Genomic_DNA"/>
</dbReference>
<reference evidence="9 10" key="2">
    <citation type="journal article" date="2024" name="Int. J. Syst. Evol. Microbiol.">
        <title>Promethearchaeum syntrophicum gen. nov., sp. nov., an anaerobic, obligately syntrophic archaeon, the first isolate of the lineage 'Asgard' archaea, and proposal of the new archaeal phylum Promethearchaeota phyl. nov. and kingdom Promethearchaeati regn. nov.</title>
        <authorList>
            <person name="Imachi H."/>
            <person name="Nobu M.K."/>
            <person name="Kato S."/>
            <person name="Takaki Y."/>
            <person name="Miyazaki M."/>
            <person name="Miyata M."/>
            <person name="Ogawara M."/>
            <person name="Saito Y."/>
            <person name="Sakai S."/>
            <person name="Tahara Y.O."/>
            <person name="Takano Y."/>
            <person name="Tasumi E."/>
            <person name="Uematsu K."/>
            <person name="Yoshimura T."/>
            <person name="Itoh T."/>
            <person name="Ohkuma M."/>
            <person name="Takai K."/>
        </authorList>
    </citation>
    <scope>NUCLEOTIDE SEQUENCE [LARGE SCALE GENOMIC DNA]</scope>
    <source>
        <strain evidence="9 10">MK-D1</strain>
    </source>
</reference>
<dbReference type="AlphaFoldDB" id="A0A5B9DF93"/>
<comment type="similarity">
    <text evidence="8">Belongs to the SecE/SEC61-gamma family.</text>
</comment>
<dbReference type="NCBIfam" id="TIGR00327">
    <property type="entry name" value="secE_euk_arch"/>
    <property type="match status" value="1"/>
</dbReference>
<name>A0A5B9DF93_9ARCH</name>
<dbReference type="SUPFAM" id="SSF103456">
    <property type="entry name" value="Preprotein translocase SecE subunit"/>
    <property type="match status" value="1"/>
</dbReference>
<keyword evidence="2 8" id="KW-0812">Transmembrane</keyword>
<dbReference type="GO" id="GO:0008320">
    <property type="term" value="F:protein transmembrane transporter activity"/>
    <property type="evidence" value="ECO:0007669"/>
    <property type="project" value="UniProtKB-UniRule"/>
</dbReference>
<keyword evidence="3 8" id="KW-0653">Protein transport</keyword>